<feature type="transmembrane region" description="Helical" evidence="6">
    <location>
        <begin position="334"/>
        <end position="354"/>
    </location>
</feature>
<dbReference type="PANTHER" id="PTHR42770">
    <property type="entry name" value="AMINO ACID TRANSPORTER-RELATED"/>
    <property type="match status" value="1"/>
</dbReference>
<dbReference type="PANTHER" id="PTHR42770:SF13">
    <property type="entry name" value="L-METHIONINE_BRANCHED-CHAIN AMINO ACID EXPORTER YJEH"/>
    <property type="match status" value="1"/>
</dbReference>
<feature type="transmembrane region" description="Helical" evidence="6">
    <location>
        <begin position="235"/>
        <end position="259"/>
    </location>
</feature>
<keyword evidence="4 6" id="KW-1133">Transmembrane helix</keyword>
<keyword evidence="2" id="KW-1003">Cell membrane</keyword>
<feature type="transmembrane region" description="Helical" evidence="6">
    <location>
        <begin position="197"/>
        <end position="215"/>
    </location>
</feature>
<protein>
    <submittedName>
        <fullName evidence="7">Inner membrane protein YjeH</fullName>
    </submittedName>
</protein>
<feature type="transmembrane region" description="Helical" evidence="6">
    <location>
        <begin position="361"/>
        <end position="381"/>
    </location>
</feature>
<dbReference type="Proteomes" id="UP000033448">
    <property type="component" value="Unassembled WGS sequence"/>
</dbReference>
<evidence type="ECO:0000256" key="2">
    <source>
        <dbReference type="ARBA" id="ARBA00022475"/>
    </source>
</evidence>
<accession>A0A0F0L271</accession>
<name>A0A0F0L271_9MICO</name>
<comment type="subcellular location">
    <subcellularLocation>
        <location evidence="1">Cell membrane</location>
        <topology evidence="1">Multi-pass membrane protein</topology>
    </subcellularLocation>
</comment>
<evidence type="ECO:0000256" key="1">
    <source>
        <dbReference type="ARBA" id="ARBA00004651"/>
    </source>
</evidence>
<evidence type="ECO:0000313" key="8">
    <source>
        <dbReference type="Proteomes" id="UP000033448"/>
    </source>
</evidence>
<sequence length="446" mass="45411">MTALRPAEGSDDADRGLLRPGGLGLAQGIALYLASVLGTGLLVLPGLAAKTAGPASLVAVGVITVLAVPLAGAFAALAARHPDPGGVASYARTALGPTAARATGYWFLFGVAAGGPVVAILGARYIATVVGIDRSGIPWLALGFLVVPFVANLFGVRLTGWLQLVLTGLLLAIVVVVVAVSAPAVRPESFTPFLPHGWGGVGTAIVMFVWAFAGWEVGTHISGEFARPRRTIPLATAITLVLAGGCYLALQVVTVGALGERAGQGDVVLLDLAEAGGVRAAPALIGVVSAVVALGVLNVYLAAFGKLGASLASNGDLPRWFARGAESGAVPRRALMLSMALVLGYFAVAVATGFELQPFILIHTASMVAVYTIGMIAAIRILPRRTAGWWMAVIASVCTIGLLLLAGIALVVPAVVAVIAVGVTLVRRGRERRRGAPENRDTASVV</sequence>
<dbReference type="OrthoDB" id="9117841at2"/>
<dbReference type="InterPro" id="IPR050367">
    <property type="entry name" value="APC_superfamily"/>
</dbReference>
<dbReference type="GO" id="GO:0022857">
    <property type="term" value="F:transmembrane transporter activity"/>
    <property type="evidence" value="ECO:0007669"/>
    <property type="project" value="InterPro"/>
</dbReference>
<keyword evidence="8" id="KW-1185">Reference proteome</keyword>
<evidence type="ECO:0000313" key="7">
    <source>
        <dbReference type="EMBL" id="KJL27232.1"/>
    </source>
</evidence>
<feature type="transmembrane region" description="Helical" evidence="6">
    <location>
        <begin position="105"/>
        <end position="127"/>
    </location>
</feature>
<organism evidence="7 8">
    <name type="scientific">Microbacterium azadirachtae</name>
    <dbReference type="NCBI Taxonomy" id="582680"/>
    <lineage>
        <taxon>Bacteria</taxon>
        <taxon>Bacillati</taxon>
        <taxon>Actinomycetota</taxon>
        <taxon>Actinomycetes</taxon>
        <taxon>Micrococcales</taxon>
        <taxon>Microbacteriaceae</taxon>
        <taxon>Microbacterium</taxon>
    </lineage>
</organism>
<evidence type="ECO:0000256" key="6">
    <source>
        <dbReference type="SAM" id="Phobius"/>
    </source>
</evidence>
<feature type="transmembrane region" description="Helical" evidence="6">
    <location>
        <begin position="393"/>
        <end position="426"/>
    </location>
</feature>
<dbReference type="PATRIC" id="fig|582680.7.peg.604"/>
<feature type="transmembrane region" description="Helical" evidence="6">
    <location>
        <begin position="164"/>
        <end position="185"/>
    </location>
</feature>
<feature type="transmembrane region" description="Helical" evidence="6">
    <location>
        <begin position="280"/>
        <end position="303"/>
    </location>
</feature>
<reference evidence="7 8" key="1">
    <citation type="submission" date="2015-02" db="EMBL/GenBank/DDBJ databases">
        <title>Draft genome sequences of ten Microbacterium spp. with emphasis on heavy metal contaminated environments.</title>
        <authorList>
            <person name="Corretto E."/>
        </authorList>
    </citation>
    <scope>NUCLEOTIDE SEQUENCE [LARGE SCALE GENOMIC DNA]</scope>
    <source>
        <strain evidence="7 8">DSM 23848</strain>
    </source>
</reference>
<feature type="transmembrane region" description="Helical" evidence="6">
    <location>
        <begin position="25"/>
        <end position="44"/>
    </location>
</feature>
<dbReference type="PIRSF" id="PIRSF006060">
    <property type="entry name" value="AA_transporter"/>
    <property type="match status" value="1"/>
</dbReference>
<dbReference type="RefSeq" id="WP_045249326.1">
    <property type="nucleotide sequence ID" value="NZ_JYIT01000056.1"/>
</dbReference>
<gene>
    <name evidence="7" type="primary">yjeH</name>
    <name evidence="7" type="ORF">RL72_00584</name>
</gene>
<keyword evidence="3 6" id="KW-0812">Transmembrane</keyword>
<proteinExistence type="predicted"/>
<evidence type="ECO:0000256" key="3">
    <source>
        <dbReference type="ARBA" id="ARBA00022692"/>
    </source>
</evidence>
<feature type="transmembrane region" description="Helical" evidence="6">
    <location>
        <begin position="56"/>
        <end position="79"/>
    </location>
</feature>
<evidence type="ECO:0000256" key="4">
    <source>
        <dbReference type="ARBA" id="ARBA00022989"/>
    </source>
</evidence>
<comment type="caution">
    <text evidence="7">The sequence shown here is derived from an EMBL/GenBank/DDBJ whole genome shotgun (WGS) entry which is preliminary data.</text>
</comment>
<evidence type="ECO:0000256" key="5">
    <source>
        <dbReference type="ARBA" id="ARBA00023136"/>
    </source>
</evidence>
<keyword evidence="5 6" id="KW-0472">Membrane</keyword>
<dbReference type="GO" id="GO:0005886">
    <property type="term" value="C:plasma membrane"/>
    <property type="evidence" value="ECO:0007669"/>
    <property type="project" value="UniProtKB-SubCell"/>
</dbReference>
<dbReference type="InterPro" id="IPR002293">
    <property type="entry name" value="AA/rel_permease1"/>
</dbReference>
<dbReference type="Gene3D" id="1.20.1740.10">
    <property type="entry name" value="Amino acid/polyamine transporter I"/>
    <property type="match status" value="1"/>
</dbReference>
<feature type="transmembrane region" description="Helical" evidence="6">
    <location>
        <begin position="139"/>
        <end position="158"/>
    </location>
</feature>
<dbReference type="AlphaFoldDB" id="A0A0F0L271"/>
<dbReference type="Pfam" id="PF13520">
    <property type="entry name" value="AA_permease_2"/>
    <property type="match status" value="1"/>
</dbReference>
<dbReference type="EMBL" id="JYIT01000056">
    <property type="protein sequence ID" value="KJL27232.1"/>
    <property type="molecule type" value="Genomic_DNA"/>
</dbReference>